<sequence>MQQRLMQQHPMMAYANHPSNVTTDLIQQYLDENKQLILAILDNQNSGKMDECAVNQAKLQRNLMYLAAIADSQPQMPTIAQQFPPNSLMQSGTRFGQPQQPQLMTPQSLMVARSPVLYAQSSLSALQQHQQQQQQELHSQLGMCPGGNNELHMLHGQSGVASSRTLTAGGFSDFGHNSSTGKQEIGGSTEGRGGSSGVQSGDGSESLYMKGSEEGK</sequence>
<organism evidence="4">
    <name type="scientific">Anthurium amnicola</name>
    <dbReference type="NCBI Taxonomy" id="1678845"/>
    <lineage>
        <taxon>Eukaryota</taxon>
        <taxon>Viridiplantae</taxon>
        <taxon>Streptophyta</taxon>
        <taxon>Embryophyta</taxon>
        <taxon>Tracheophyta</taxon>
        <taxon>Spermatophyta</taxon>
        <taxon>Magnoliopsida</taxon>
        <taxon>Liliopsida</taxon>
        <taxon>Araceae</taxon>
        <taxon>Pothoideae</taxon>
        <taxon>Potheae</taxon>
        <taxon>Anthurium</taxon>
    </lineage>
</organism>
<dbReference type="Pfam" id="PF05030">
    <property type="entry name" value="SSXT"/>
    <property type="match status" value="1"/>
</dbReference>
<dbReference type="AlphaFoldDB" id="A0A1D1YX61"/>
<proteinExistence type="inferred from homology"/>
<protein>
    <submittedName>
        <fullName evidence="4">Calcium-responsive transactivator</fullName>
    </submittedName>
</protein>
<feature type="domain" description="SS18 N-terminal" evidence="3">
    <location>
        <begin position="20"/>
        <end position="76"/>
    </location>
</feature>
<feature type="compositionally biased region" description="Low complexity" evidence="2">
    <location>
        <begin position="127"/>
        <end position="141"/>
    </location>
</feature>
<accession>A0A1D1YX61</accession>
<evidence type="ECO:0000256" key="2">
    <source>
        <dbReference type="SAM" id="MobiDB-lite"/>
    </source>
</evidence>
<evidence type="ECO:0000259" key="3">
    <source>
        <dbReference type="Pfam" id="PF05030"/>
    </source>
</evidence>
<reference evidence="4" key="1">
    <citation type="submission" date="2015-07" db="EMBL/GenBank/DDBJ databases">
        <title>Transcriptome Assembly of Anthurium amnicola.</title>
        <authorList>
            <person name="Suzuki J."/>
        </authorList>
    </citation>
    <scope>NUCLEOTIDE SEQUENCE</scope>
</reference>
<name>A0A1D1YX61_9ARAE</name>
<evidence type="ECO:0000256" key="1">
    <source>
        <dbReference type="ARBA" id="ARBA00007945"/>
    </source>
</evidence>
<feature type="region of interest" description="Disordered" evidence="2">
    <location>
        <begin position="127"/>
        <end position="216"/>
    </location>
</feature>
<gene>
    <name evidence="4" type="primary">Ss18l1_2</name>
    <name evidence="4" type="ORF">g.44580</name>
</gene>
<dbReference type="EMBL" id="GDJX01008726">
    <property type="protein sequence ID" value="JAT59210.1"/>
    <property type="molecule type" value="Transcribed_RNA"/>
</dbReference>
<evidence type="ECO:0000313" key="4">
    <source>
        <dbReference type="EMBL" id="JAT59210.1"/>
    </source>
</evidence>
<dbReference type="InterPro" id="IPR007726">
    <property type="entry name" value="SS18_N"/>
</dbReference>
<feature type="compositionally biased region" description="Low complexity" evidence="2">
    <location>
        <begin position="197"/>
        <end position="206"/>
    </location>
</feature>
<comment type="similarity">
    <text evidence="1">Belongs to the SS18 family.</text>
</comment>